<feature type="non-terminal residue" evidence="2">
    <location>
        <position position="218"/>
    </location>
</feature>
<evidence type="ECO:0000313" key="3">
    <source>
        <dbReference type="Proteomes" id="UP000282125"/>
    </source>
</evidence>
<protein>
    <recommendedName>
        <fullName evidence="1">HTH-like domain-containing protein</fullName>
    </recommendedName>
</protein>
<sequence>MCSVLPIAPPTYDNHLAKRTNAARLSDRARRDAALRPEIRRVFEENWRGCGGRRIWRQLGREGFDIARCTVARLMKGMGIQGAIRGKPHRTTIPDKKAPCPLDKVNRQFQGPAPNRLWVSDLTCVATWKGFVYVAFVLDAAASSAGGSARRLMRVSSPMLWNRRCMIAAPQRAWALSLIATGAANMCQSNTQTSWQRRASRPRAEASVTAVTLRWPRL</sequence>
<feature type="domain" description="HTH-like" evidence="1">
    <location>
        <begin position="32"/>
        <end position="87"/>
    </location>
</feature>
<dbReference type="Proteomes" id="UP000282125">
    <property type="component" value="Unassembled WGS sequence"/>
</dbReference>
<dbReference type="PANTHER" id="PTHR46889">
    <property type="entry name" value="TRANSPOSASE INSF FOR INSERTION SEQUENCE IS3B-RELATED"/>
    <property type="match status" value="1"/>
</dbReference>
<dbReference type="AlphaFoldDB" id="A0A3P3DG49"/>
<dbReference type="InterPro" id="IPR050900">
    <property type="entry name" value="Transposase_IS3/IS150/IS904"/>
</dbReference>
<dbReference type="PANTHER" id="PTHR46889:SF4">
    <property type="entry name" value="TRANSPOSASE INSO FOR INSERTION SEQUENCE ELEMENT IS911B-RELATED"/>
    <property type="match status" value="1"/>
</dbReference>
<accession>A0A3P3DG49</accession>
<evidence type="ECO:0000313" key="2">
    <source>
        <dbReference type="EMBL" id="RRH72636.1"/>
    </source>
</evidence>
<reference evidence="2 3" key="1">
    <citation type="submission" date="2018-11" db="EMBL/GenBank/DDBJ databases">
        <title>Gemmobacter sp. nov., YIM 102744-1 draft genome.</title>
        <authorList>
            <person name="Li G."/>
            <person name="Jiang Y."/>
        </authorList>
    </citation>
    <scope>NUCLEOTIDE SEQUENCE [LARGE SCALE GENOMIC DNA]</scope>
    <source>
        <strain evidence="2 3">YIM 102744-1</strain>
    </source>
</reference>
<dbReference type="Pfam" id="PF13276">
    <property type="entry name" value="HTH_21"/>
    <property type="match status" value="1"/>
</dbReference>
<gene>
    <name evidence="2" type="ORF">EG244_14465</name>
</gene>
<name>A0A3P3DG49_9RHOB</name>
<keyword evidence="3" id="KW-1185">Reference proteome</keyword>
<comment type="caution">
    <text evidence="2">The sequence shown here is derived from an EMBL/GenBank/DDBJ whole genome shotgun (WGS) entry which is preliminary data.</text>
</comment>
<proteinExistence type="predicted"/>
<dbReference type="EMBL" id="RRAZ01000022">
    <property type="protein sequence ID" value="RRH72636.1"/>
    <property type="molecule type" value="Genomic_DNA"/>
</dbReference>
<evidence type="ECO:0000259" key="1">
    <source>
        <dbReference type="Pfam" id="PF13276"/>
    </source>
</evidence>
<dbReference type="InterPro" id="IPR025948">
    <property type="entry name" value="HTH-like_dom"/>
</dbReference>
<organism evidence="2 3">
    <name type="scientific">Falsigemmobacter faecalis</name>
    <dbReference type="NCBI Taxonomy" id="2488730"/>
    <lineage>
        <taxon>Bacteria</taxon>
        <taxon>Pseudomonadati</taxon>
        <taxon>Pseudomonadota</taxon>
        <taxon>Alphaproteobacteria</taxon>
        <taxon>Rhodobacterales</taxon>
        <taxon>Paracoccaceae</taxon>
        <taxon>Falsigemmobacter</taxon>
    </lineage>
</organism>